<dbReference type="Pfam" id="PF18044">
    <property type="entry name" value="zf-CCCH_4"/>
    <property type="match status" value="1"/>
</dbReference>
<evidence type="ECO:0000259" key="11">
    <source>
        <dbReference type="PROSITE" id="PS50103"/>
    </source>
</evidence>
<comment type="function">
    <text evidence="6">Required for the export of mRNAs containing poly(A) tails from the nucleus into the cytoplasm.</text>
</comment>
<feature type="compositionally biased region" description="Polar residues" evidence="10">
    <location>
        <begin position="443"/>
        <end position="464"/>
    </location>
</feature>
<dbReference type="PROSITE" id="PS50103">
    <property type="entry name" value="ZF_C3H1"/>
    <property type="match status" value="1"/>
</dbReference>
<evidence type="ECO:0000313" key="12">
    <source>
        <dbReference type="EMBL" id="CAC5391826.1"/>
    </source>
</evidence>
<dbReference type="OrthoDB" id="20729at2759"/>
<keyword evidence="5" id="KW-0539">Nucleus</keyword>
<organism evidence="12 13">
    <name type="scientific">Mytilus coruscus</name>
    <name type="common">Sea mussel</name>
    <dbReference type="NCBI Taxonomy" id="42192"/>
    <lineage>
        <taxon>Eukaryota</taxon>
        <taxon>Metazoa</taxon>
        <taxon>Spiralia</taxon>
        <taxon>Lophotrochozoa</taxon>
        <taxon>Mollusca</taxon>
        <taxon>Bivalvia</taxon>
        <taxon>Autobranchia</taxon>
        <taxon>Pteriomorphia</taxon>
        <taxon>Mytilida</taxon>
        <taxon>Mytiloidea</taxon>
        <taxon>Mytilidae</taxon>
        <taxon>Mytilinae</taxon>
        <taxon>Mytilus</taxon>
    </lineage>
</organism>
<keyword evidence="13" id="KW-1185">Reference proteome</keyword>
<evidence type="ECO:0000256" key="2">
    <source>
        <dbReference type="ARBA" id="ARBA00022723"/>
    </source>
</evidence>
<proteinExistence type="predicted"/>
<dbReference type="GO" id="GO:0008270">
    <property type="term" value="F:zinc ion binding"/>
    <property type="evidence" value="ECO:0007669"/>
    <property type="project" value="UniProtKB-KW"/>
</dbReference>
<evidence type="ECO:0000256" key="7">
    <source>
        <dbReference type="ARBA" id="ARBA00039886"/>
    </source>
</evidence>
<evidence type="ECO:0000256" key="6">
    <source>
        <dbReference type="ARBA" id="ARBA00037262"/>
    </source>
</evidence>
<dbReference type="InterPro" id="IPR041367">
    <property type="entry name" value="Znf-CCCH_4"/>
</dbReference>
<evidence type="ECO:0000256" key="4">
    <source>
        <dbReference type="ARBA" id="ARBA00022833"/>
    </source>
</evidence>
<evidence type="ECO:0000313" key="13">
    <source>
        <dbReference type="Proteomes" id="UP000507470"/>
    </source>
</evidence>
<dbReference type="PANTHER" id="PTHR46527:SF1">
    <property type="entry name" value="NUCLEOPORIN NUP42"/>
    <property type="match status" value="1"/>
</dbReference>
<feature type="zinc finger region" description="C3H1-type" evidence="9">
    <location>
        <begin position="1"/>
        <end position="25"/>
    </location>
</feature>
<dbReference type="Gene3D" id="4.10.1000.10">
    <property type="entry name" value="Zinc finger, CCCH-type"/>
    <property type="match status" value="1"/>
</dbReference>
<feature type="compositionally biased region" description="Low complexity" evidence="10">
    <location>
        <begin position="414"/>
        <end position="426"/>
    </location>
</feature>
<dbReference type="Proteomes" id="UP000507470">
    <property type="component" value="Unassembled WGS sequence"/>
</dbReference>
<gene>
    <name evidence="12" type="ORF">MCOR_26806</name>
</gene>
<evidence type="ECO:0000256" key="8">
    <source>
        <dbReference type="ARBA" id="ARBA00042384"/>
    </source>
</evidence>
<evidence type="ECO:0000256" key="9">
    <source>
        <dbReference type="PROSITE-ProRule" id="PRU00723"/>
    </source>
</evidence>
<keyword evidence="2 9" id="KW-0479">Metal-binding</keyword>
<dbReference type="GO" id="GO:0031965">
    <property type="term" value="C:nuclear membrane"/>
    <property type="evidence" value="ECO:0007669"/>
    <property type="project" value="UniProtKB-SubCell"/>
</dbReference>
<dbReference type="InterPro" id="IPR051767">
    <property type="entry name" value="Nucleoporin_NUP42"/>
</dbReference>
<dbReference type="SMART" id="SM00356">
    <property type="entry name" value="ZnF_C3H1"/>
    <property type="match status" value="1"/>
</dbReference>
<dbReference type="SUPFAM" id="SSF90229">
    <property type="entry name" value="CCCH zinc finger"/>
    <property type="match status" value="1"/>
</dbReference>
<name>A0A6J8C8R5_MYTCO</name>
<keyword evidence="4 9" id="KW-0862">Zinc</keyword>
<feature type="domain" description="C3H1-type" evidence="11">
    <location>
        <begin position="1"/>
        <end position="25"/>
    </location>
</feature>
<dbReference type="PANTHER" id="PTHR46527">
    <property type="entry name" value="NUCLEOPORIN-LIKE PROTEIN 2"/>
    <property type="match status" value="1"/>
</dbReference>
<dbReference type="InterPro" id="IPR000571">
    <property type="entry name" value="Znf_CCCH"/>
</dbReference>
<accession>A0A6J8C8R5</accession>
<evidence type="ECO:0000256" key="10">
    <source>
        <dbReference type="SAM" id="MobiDB-lite"/>
    </source>
</evidence>
<protein>
    <recommendedName>
        <fullName evidence="7">Nucleoporin NUP42</fullName>
    </recommendedName>
    <alternativeName>
        <fullName evidence="8">Nucleoporin-like protein 2</fullName>
    </alternativeName>
</protein>
<reference evidence="12 13" key="1">
    <citation type="submission" date="2020-06" db="EMBL/GenBank/DDBJ databases">
        <authorList>
            <person name="Li R."/>
            <person name="Bekaert M."/>
        </authorList>
    </citation>
    <scope>NUCLEOTIDE SEQUENCE [LARGE SCALE GENOMIC DNA]</scope>
    <source>
        <strain evidence="13">wild</strain>
    </source>
</reference>
<comment type="subcellular location">
    <subcellularLocation>
        <location evidence="1">Nucleus membrane</location>
        <topology evidence="1">Peripheral membrane protein</topology>
        <orientation evidence="1">Cytoplasmic side</orientation>
    </subcellularLocation>
</comment>
<dbReference type="EMBL" id="CACVKT020004831">
    <property type="protein sequence ID" value="CAC5391826.1"/>
    <property type="molecule type" value="Genomic_DNA"/>
</dbReference>
<feature type="region of interest" description="Disordered" evidence="10">
    <location>
        <begin position="213"/>
        <end position="234"/>
    </location>
</feature>
<feature type="compositionally biased region" description="Polar residues" evidence="10">
    <location>
        <begin position="389"/>
        <end position="398"/>
    </location>
</feature>
<evidence type="ECO:0000256" key="1">
    <source>
        <dbReference type="ARBA" id="ARBA00004335"/>
    </source>
</evidence>
<feature type="compositionally biased region" description="Low complexity" evidence="10">
    <location>
        <begin position="213"/>
        <end position="226"/>
    </location>
</feature>
<sequence length="493" mass="51024">MAICKFFIQGSCKYGSSCRFEHPVGGNAGYAYSAQRQLFGSGSGRGGGGGGGRSQQNQNQYKWQASDYNQKHGHTQATQQMSTNDVINTLISEVTEWENNNMWPFSCVAFEKECPCIPEFTDHSPEELRTAAYEAIQSGNIQPYIQQAQTLINEYKQKRSQVKNMTMTMKQKLISIIEDYRLNKNNRSGSSSSNSSSLFSKSKSAFGGTPFGSSSSSSSLGSTGSSNAFGSSGTSPLSAAGTSSAFGSSGTSPLGTTSIFGATGSSSTFGSTGSSSTFGTKGTSPLGATAASSAFGMQPFSASNIQTQSGSHATFGTSAFGAGTLGSSSQVPGLENKTFAAFSGTQTGPSPLAFGAQQNQTSSSFSQETSNYTSSGFPTVAQSGFGASPFTSQPQSTGLFGKPAPTPAANVFGSFTQQPSPSSFSTAGPTPSAFPSGGASPNAFPSTSASSISDSQKYTPLDQLTTEELEAFQAPTFTLGKIPTRPPPKELVF</sequence>
<evidence type="ECO:0000256" key="3">
    <source>
        <dbReference type="ARBA" id="ARBA00022771"/>
    </source>
</evidence>
<dbReference type="AlphaFoldDB" id="A0A6J8C8R5"/>
<keyword evidence="3 9" id="KW-0863">Zinc-finger</keyword>
<evidence type="ECO:0000256" key="5">
    <source>
        <dbReference type="ARBA" id="ARBA00023242"/>
    </source>
</evidence>
<dbReference type="InterPro" id="IPR036855">
    <property type="entry name" value="Znf_CCCH_sf"/>
</dbReference>
<feature type="region of interest" description="Disordered" evidence="10">
    <location>
        <begin position="386"/>
        <end position="493"/>
    </location>
</feature>